<comment type="similarity">
    <text evidence="1">Belongs to the universal stress protein A family.</text>
</comment>
<evidence type="ECO:0000256" key="1">
    <source>
        <dbReference type="ARBA" id="ARBA00008791"/>
    </source>
</evidence>
<dbReference type="eggNOG" id="COG0589">
    <property type="taxonomic scope" value="Bacteria"/>
</dbReference>
<dbReference type="SUPFAM" id="SSF52402">
    <property type="entry name" value="Adenine nucleotide alpha hydrolases-like"/>
    <property type="match status" value="1"/>
</dbReference>
<dbReference type="CDD" id="cd00293">
    <property type="entry name" value="USP-like"/>
    <property type="match status" value="1"/>
</dbReference>
<sequence>MYKRIFVGLDGSPSARLALNEAIRIAAASGGTITCAYVVEHRPRLVDVGAGFAETPDDDAAAADVATAVLDEAKAALAQRQVPGTVRALDAYGEDVAAVLMRTAAEADADLIVMGTSGRHGLRRLLLGSVAESLLRAADRPVLLVRHDEPVPAPAPARA</sequence>
<organism evidence="3 4">
    <name type="scientific">Burkholderia multivorans (strain ATCC 17616 / 249)</name>
    <dbReference type="NCBI Taxonomy" id="395019"/>
    <lineage>
        <taxon>Bacteria</taxon>
        <taxon>Pseudomonadati</taxon>
        <taxon>Pseudomonadota</taxon>
        <taxon>Betaproteobacteria</taxon>
        <taxon>Burkholderiales</taxon>
        <taxon>Burkholderiaceae</taxon>
        <taxon>Burkholderia</taxon>
        <taxon>Burkholderia cepacia complex</taxon>
    </lineage>
</organism>
<dbReference type="PANTHER" id="PTHR46268">
    <property type="entry name" value="STRESS RESPONSE PROTEIN NHAX"/>
    <property type="match status" value="1"/>
</dbReference>
<accession>A0A0H3KLI9</accession>
<dbReference type="InterPro" id="IPR014729">
    <property type="entry name" value="Rossmann-like_a/b/a_fold"/>
</dbReference>
<evidence type="ECO:0000313" key="3">
    <source>
        <dbReference type="EMBL" id="BAG46109.1"/>
    </source>
</evidence>
<dbReference type="PANTHER" id="PTHR46268:SF15">
    <property type="entry name" value="UNIVERSAL STRESS PROTEIN HP_0031"/>
    <property type="match status" value="1"/>
</dbReference>
<dbReference type="PRINTS" id="PR01438">
    <property type="entry name" value="UNVRSLSTRESS"/>
</dbReference>
<evidence type="ECO:0000259" key="2">
    <source>
        <dbReference type="Pfam" id="PF00582"/>
    </source>
</evidence>
<dbReference type="KEGG" id="bmj:BMULJ_04252"/>
<protein>
    <submittedName>
        <fullName evidence="3">UspA family universal stress protein</fullName>
    </submittedName>
</protein>
<dbReference type="InterPro" id="IPR006016">
    <property type="entry name" value="UspA"/>
</dbReference>
<reference evidence="3 4" key="1">
    <citation type="submission" date="2007-04" db="EMBL/GenBank/DDBJ databases">
        <title>Complete genome sequence of Burkholderia multivorans ATCC 17616.</title>
        <authorList>
            <person name="Ohtsubo Y."/>
            <person name="Yamashita A."/>
            <person name="Kurokawa K."/>
            <person name="Takami H."/>
            <person name="Yuhara S."/>
            <person name="Nishiyama E."/>
            <person name="Endo R."/>
            <person name="Miyazaki R."/>
            <person name="Ono A."/>
            <person name="Yano K."/>
            <person name="Ito M."/>
            <person name="Sota M."/>
            <person name="Yuji N."/>
            <person name="Hattori M."/>
            <person name="Tsuda M."/>
        </authorList>
    </citation>
    <scope>NUCLEOTIDE SEQUENCE [LARGE SCALE GENOMIC DNA]</scope>
    <source>
        <strain evidence="4">ATCC 17616 / 249</strain>
    </source>
</reference>
<dbReference type="STRING" id="395019.BMULJ_04252"/>
<dbReference type="EMBL" id="AP009386">
    <property type="protein sequence ID" value="BAG46109.1"/>
    <property type="molecule type" value="Genomic_DNA"/>
</dbReference>
<dbReference type="AlphaFoldDB" id="A0A0H3KLI9"/>
<feature type="domain" description="UspA" evidence="2">
    <location>
        <begin position="1"/>
        <end position="146"/>
    </location>
</feature>
<dbReference type="InterPro" id="IPR006015">
    <property type="entry name" value="Universal_stress_UspA"/>
</dbReference>
<name>A0A0H3KLI9_BURM1</name>
<proteinExistence type="inferred from homology"/>
<dbReference type="Gene3D" id="3.40.50.620">
    <property type="entry name" value="HUPs"/>
    <property type="match status" value="1"/>
</dbReference>
<keyword evidence="4" id="KW-1185">Reference proteome</keyword>
<dbReference type="Proteomes" id="UP000008815">
    <property type="component" value="Chromosome 2"/>
</dbReference>
<gene>
    <name evidence="3" type="ordered locus">BMULJ_04252</name>
</gene>
<dbReference type="HOGENOM" id="CLU_049301_11_0_4"/>
<dbReference type="RefSeq" id="WP_012467920.1">
    <property type="nucleotide sequence ID" value="NC_010086.1"/>
</dbReference>
<dbReference type="Pfam" id="PF00582">
    <property type="entry name" value="Usp"/>
    <property type="match status" value="1"/>
</dbReference>
<evidence type="ECO:0000313" key="4">
    <source>
        <dbReference type="Proteomes" id="UP000008815"/>
    </source>
</evidence>